<sequence>MNYCHGHQQHLVQVLDCPVLSHPRTCPSPSHNTVLRYSEEDLVKILKDSGYHSEEWEETDPEENWPVIQPDIVEDNAVTKKSSSIYLLRLLHDRIDPTIKLLKKKSPTLKRKRAQLRYNTSSIPPIGAPSWCLNQEALKQFNRSSINIPVYDYDIDDIQNNSDNDTEDESINNEEIPNRTNSNKRKKKKTKKQKRSKKHKSK</sequence>
<comment type="caution">
    <text evidence="2">The sequence shown here is derived from an EMBL/GenBank/DDBJ whole genome shotgun (WGS) entry which is preliminary data.</text>
</comment>
<feature type="compositionally biased region" description="Basic residues" evidence="1">
    <location>
        <begin position="182"/>
        <end position="202"/>
    </location>
</feature>
<protein>
    <submittedName>
        <fullName evidence="2">Uncharacterized protein</fullName>
    </submittedName>
</protein>
<reference evidence="2 4" key="1">
    <citation type="submission" date="2014-02" db="EMBL/GenBank/DDBJ databases">
        <title>Single nucleus genome sequencing reveals high similarity among nuclei of an endomycorrhizal fungus.</title>
        <authorList>
            <person name="Lin K."/>
            <person name="Geurts R."/>
            <person name="Zhang Z."/>
            <person name="Limpens E."/>
            <person name="Saunders D.G."/>
            <person name="Mu D."/>
            <person name="Pang E."/>
            <person name="Cao H."/>
            <person name="Cha H."/>
            <person name="Lin T."/>
            <person name="Zhou Q."/>
            <person name="Shang Y."/>
            <person name="Li Y."/>
            <person name="Ivanov S."/>
            <person name="Sharma T."/>
            <person name="Velzen R.V."/>
            <person name="Ruijter N.D."/>
            <person name="Aanen D.K."/>
            <person name="Win J."/>
            <person name="Kamoun S."/>
            <person name="Bisseling T."/>
            <person name="Huang S."/>
        </authorList>
    </citation>
    <scope>NUCLEOTIDE SEQUENCE [LARGE SCALE GENOMIC DNA]</scope>
    <source>
        <strain evidence="2">DAOM 197198w</strain>
        <strain evidence="4">DAOM197198w</strain>
    </source>
</reference>
<gene>
    <name evidence="2" type="ORF">RirG_079230</name>
    <name evidence="3" type="ORF">RirG_079280</name>
</gene>
<name>A0A015JVJ8_RHIIW</name>
<evidence type="ECO:0000256" key="1">
    <source>
        <dbReference type="SAM" id="MobiDB-lite"/>
    </source>
</evidence>
<feature type="region of interest" description="Disordered" evidence="1">
    <location>
        <begin position="159"/>
        <end position="202"/>
    </location>
</feature>
<evidence type="ECO:0000313" key="3">
    <source>
        <dbReference type="EMBL" id="EXX71360.1"/>
    </source>
</evidence>
<dbReference type="EMBL" id="JEMT01016144">
    <property type="protein sequence ID" value="EXX71355.1"/>
    <property type="molecule type" value="Genomic_DNA"/>
</dbReference>
<organism evidence="2 4">
    <name type="scientific">Rhizophagus irregularis (strain DAOM 197198w)</name>
    <name type="common">Glomus intraradices</name>
    <dbReference type="NCBI Taxonomy" id="1432141"/>
    <lineage>
        <taxon>Eukaryota</taxon>
        <taxon>Fungi</taxon>
        <taxon>Fungi incertae sedis</taxon>
        <taxon>Mucoromycota</taxon>
        <taxon>Glomeromycotina</taxon>
        <taxon>Glomeromycetes</taxon>
        <taxon>Glomerales</taxon>
        <taxon>Glomeraceae</taxon>
        <taxon>Rhizophagus</taxon>
    </lineage>
</organism>
<keyword evidence="4" id="KW-1185">Reference proteome</keyword>
<accession>A0A015JVJ8</accession>
<dbReference type="Proteomes" id="UP000022910">
    <property type="component" value="Unassembled WGS sequence"/>
</dbReference>
<dbReference type="AlphaFoldDB" id="A0A015JVJ8"/>
<dbReference type="HOGENOM" id="CLU_1355298_0_0_1"/>
<dbReference type="EMBL" id="JEMT01016144">
    <property type="protein sequence ID" value="EXX71360.1"/>
    <property type="molecule type" value="Genomic_DNA"/>
</dbReference>
<proteinExistence type="predicted"/>
<evidence type="ECO:0000313" key="2">
    <source>
        <dbReference type="EMBL" id="EXX71355.1"/>
    </source>
</evidence>
<evidence type="ECO:0000313" key="4">
    <source>
        <dbReference type="Proteomes" id="UP000022910"/>
    </source>
</evidence>